<gene>
    <name evidence="9" type="ORF">JD82_01109</name>
</gene>
<accession>A0A660C7G7</accession>
<comment type="similarity">
    <text evidence="1">Belongs to the LysR transcriptional regulatory family.</text>
</comment>
<dbReference type="OrthoDB" id="3252676at2"/>
<dbReference type="Gene3D" id="1.10.10.10">
    <property type="entry name" value="Winged helix-like DNA-binding domain superfamily/Winged helix DNA-binding domain"/>
    <property type="match status" value="1"/>
</dbReference>
<dbReference type="SUPFAM" id="SSF53850">
    <property type="entry name" value="Periplasmic binding protein-like II"/>
    <property type="match status" value="1"/>
</dbReference>
<keyword evidence="6" id="KW-0804">Transcription</keyword>
<dbReference type="NCBIfam" id="TIGR03298">
    <property type="entry name" value="argP"/>
    <property type="match status" value="1"/>
</dbReference>
<dbReference type="NCBIfam" id="NF009888">
    <property type="entry name" value="PRK13348.1"/>
    <property type="match status" value="1"/>
</dbReference>
<sequence length="295" mass="32061">MIPSDQVRTLLAVVDEGTFEAAARRLHVTPSAVSQRIKALEQGAGRVLVQRTKPVRLTESGSVVVRFARQLAQVEHDLGSALGQTEEHEPAPLAIAVNADSLATWFLPALSAATARIAVCFDLQSADQDHTAELLKRGRVMAAVTSSAHPVQGCTARPLGRLRYHPVASPAFVERHLATGPLRETLPWAPMVVFDRTDDLQDRFLRRVTRRRVVAARHHIPSSHAFVEAVVGALGWGLVPEPQAEPLLADGALVTLEGQRPIDVPLYWQQWKLDSPALAVVAEEVARAATSVLRS</sequence>
<feature type="domain" description="HTH lysR-type" evidence="8">
    <location>
        <begin position="2"/>
        <end position="58"/>
    </location>
</feature>
<evidence type="ECO:0000256" key="5">
    <source>
        <dbReference type="ARBA" id="ARBA00023159"/>
    </source>
</evidence>
<dbReference type="InterPro" id="IPR005119">
    <property type="entry name" value="LysR_subst-bd"/>
</dbReference>
<keyword evidence="5" id="KW-0010">Activator</keyword>
<dbReference type="PANTHER" id="PTHR30579">
    <property type="entry name" value="TRANSCRIPTIONAL REGULATOR"/>
    <property type="match status" value="1"/>
</dbReference>
<dbReference type="Proteomes" id="UP000317303">
    <property type="component" value="Unassembled WGS sequence"/>
</dbReference>
<dbReference type="Pfam" id="PF03466">
    <property type="entry name" value="LysR_substrate"/>
    <property type="match status" value="1"/>
</dbReference>
<reference evidence="9 10" key="1">
    <citation type="submission" date="2019-07" db="EMBL/GenBank/DDBJ databases">
        <title>R&amp;d 2014.</title>
        <authorList>
            <person name="Klenk H.-P."/>
        </authorList>
    </citation>
    <scope>NUCLEOTIDE SEQUENCE [LARGE SCALE GENOMIC DNA]</scope>
    <source>
        <strain evidence="9 10">DSM 43194</strain>
    </source>
</reference>
<keyword evidence="3" id="KW-0805">Transcription regulation</keyword>
<keyword evidence="10" id="KW-1185">Reference proteome</keyword>
<dbReference type="InterPro" id="IPR036388">
    <property type="entry name" value="WH-like_DNA-bd_sf"/>
</dbReference>
<dbReference type="Gene3D" id="3.40.190.290">
    <property type="match status" value="1"/>
</dbReference>
<protein>
    <recommendedName>
        <fullName evidence="7">HTH-type transcriptional regulator LysG</fullName>
    </recommendedName>
</protein>
<dbReference type="InterPro" id="IPR050176">
    <property type="entry name" value="LTTR"/>
</dbReference>
<evidence type="ECO:0000256" key="2">
    <source>
        <dbReference type="ARBA" id="ARBA00022491"/>
    </source>
</evidence>
<evidence type="ECO:0000256" key="1">
    <source>
        <dbReference type="ARBA" id="ARBA00009437"/>
    </source>
</evidence>
<keyword evidence="4" id="KW-0238">DNA-binding</keyword>
<evidence type="ECO:0000313" key="10">
    <source>
        <dbReference type="Proteomes" id="UP000317303"/>
    </source>
</evidence>
<dbReference type="InterPro" id="IPR036390">
    <property type="entry name" value="WH_DNA-bd_sf"/>
</dbReference>
<evidence type="ECO:0000259" key="8">
    <source>
        <dbReference type="PROSITE" id="PS50931"/>
    </source>
</evidence>
<dbReference type="PANTHER" id="PTHR30579:SF2">
    <property type="entry name" value="HTH-TYPE TRANSCRIPTIONAL REGULATOR ARGP"/>
    <property type="match status" value="1"/>
</dbReference>
<evidence type="ECO:0000256" key="4">
    <source>
        <dbReference type="ARBA" id="ARBA00023125"/>
    </source>
</evidence>
<dbReference type="EMBL" id="VLJV01000001">
    <property type="protein sequence ID" value="TWH19286.1"/>
    <property type="molecule type" value="Genomic_DNA"/>
</dbReference>
<dbReference type="RefSeq" id="WP_030532738.1">
    <property type="nucleotide sequence ID" value="NZ_JOIJ01000009.1"/>
</dbReference>
<dbReference type="PROSITE" id="PS50931">
    <property type="entry name" value="HTH_LYSR"/>
    <property type="match status" value="1"/>
</dbReference>
<keyword evidence="2" id="KW-0678">Repressor</keyword>
<dbReference type="GO" id="GO:0003677">
    <property type="term" value="F:DNA binding"/>
    <property type="evidence" value="ECO:0007669"/>
    <property type="project" value="UniProtKB-KW"/>
</dbReference>
<dbReference type="InterPro" id="IPR000847">
    <property type="entry name" value="LysR_HTH_N"/>
</dbReference>
<dbReference type="FunFam" id="1.10.10.10:FF:000456">
    <property type="entry name" value="LysR family transcriptional regulator ArgP"/>
    <property type="match status" value="1"/>
</dbReference>
<dbReference type="InterPro" id="IPR017685">
    <property type="entry name" value="ArgP"/>
</dbReference>
<evidence type="ECO:0000256" key="7">
    <source>
        <dbReference type="ARBA" id="ARBA00074218"/>
    </source>
</evidence>
<dbReference type="NCBIfam" id="NF002964">
    <property type="entry name" value="PRK03635.1"/>
    <property type="match status" value="1"/>
</dbReference>
<proteinExistence type="inferred from homology"/>
<organism evidence="9 10">
    <name type="scientific">Prauserella rugosa</name>
    <dbReference type="NCBI Taxonomy" id="43354"/>
    <lineage>
        <taxon>Bacteria</taxon>
        <taxon>Bacillati</taxon>
        <taxon>Actinomycetota</taxon>
        <taxon>Actinomycetes</taxon>
        <taxon>Pseudonocardiales</taxon>
        <taxon>Pseudonocardiaceae</taxon>
        <taxon>Prauserella</taxon>
    </lineage>
</organism>
<dbReference type="SUPFAM" id="SSF46785">
    <property type="entry name" value="Winged helix' DNA-binding domain"/>
    <property type="match status" value="1"/>
</dbReference>
<evidence type="ECO:0000313" key="9">
    <source>
        <dbReference type="EMBL" id="TWH19286.1"/>
    </source>
</evidence>
<evidence type="ECO:0000256" key="6">
    <source>
        <dbReference type="ARBA" id="ARBA00023163"/>
    </source>
</evidence>
<dbReference type="AlphaFoldDB" id="A0A660C7G7"/>
<dbReference type="GO" id="GO:0003700">
    <property type="term" value="F:DNA-binding transcription factor activity"/>
    <property type="evidence" value="ECO:0007669"/>
    <property type="project" value="InterPro"/>
</dbReference>
<comment type="caution">
    <text evidence="9">The sequence shown here is derived from an EMBL/GenBank/DDBJ whole genome shotgun (WGS) entry which is preliminary data.</text>
</comment>
<dbReference type="Pfam" id="PF00126">
    <property type="entry name" value="HTH_1"/>
    <property type="match status" value="1"/>
</dbReference>
<evidence type="ECO:0000256" key="3">
    <source>
        <dbReference type="ARBA" id="ARBA00023015"/>
    </source>
</evidence>
<name>A0A660C7G7_9PSEU</name>